<evidence type="ECO:0000259" key="4">
    <source>
        <dbReference type="PROSITE" id="PS51747"/>
    </source>
</evidence>
<evidence type="ECO:0000313" key="6">
    <source>
        <dbReference type="Proteomes" id="UP001321498"/>
    </source>
</evidence>
<dbReference type="SUPFAM" id="SSF53927">
    <property type="entry name" value="Cytidine deaminase-like"/>
    <property type="match status" value="1"/>
</dbReference>
<dbReference type="Pfam" id="PF00383">
    <property type="entry name" value="dCMP_cyt_deam_1"/>
    <property type="match status" value="1"/>
</dbReference>
<proteinExistence type="predicted"/>
<organism evidence="5 6">
    <name type="scientific">Naasia aerilata</name>
    <dbReference type="NCBI Taxonomy" id="1162966"/>
    <lineage>
        <taxon>Bacteria</taxon>
        <taxon>Bacillati</taxon>
        <taxon>Actinomycetota</taxon>
        <taxon>Actinomycetes</taxon>
        <taxon>Micrococcales</taxon>
        <taxon>Microbacteriaceae</taxon>
        <taxon>Naasia</taxon>
    </lineage>
</organism>
<evidence type="ECO:0000313" key="5">
    <source>
        <dbReference type="EMBL" id="BDZ44832.1"/>
    </source>
</evidence>
<dbReference type="PROSITE" id="PS51747">
    <property type="entry name" value="CYT_DCMP_DEAMINASES_2"/>
    <property type="match status" value="1"/>
</dbReference>
<dbReference type="PANTHER" id="PTHR11079:SF202">
    <property type="entry name" value="TRNA-SPECIFIC ADENOSINE DEAMINASE"/>
    <property type="match status" value="1"/>
</dbReference>
<evidence type="ECO:0000256" key="2">
    <source>
        <dbReference type="ARBA" id="ARBA00022833"/>
    </source>
</evidence>
<dbReference type="EMBL" id="AP027731">
    <property type="protein sequence ID" value="BDZ44832.1"/>
    <property type="molecule type" value="Genomic_DNA"/>
</dbReference>
<keyword evidence="2" id="KW-0862">Zinc</keyword>
<name>A0ABM8G9F4_9MICO</name>
<keyword evidence="1" id="KW-0479">Metal-binding</keyword>
<dbReference type="Gene3D" id="3.40.140.10">
    <property type="entry name" value="Cytidine Deaminase, domain 2"/>
    <property type="match status" value="1"/>
</dbReference>
<sequence length="209" mass="22403">MKDSRWIDATMRTTQRYAGAEPPNRWVPVLGRPAGGQDGPDERDAMPDEDARITDADRDRLRDAIVVSARARARGNHPFGAVLVDPAGTVVLEAENTVVTDTDCTGHAETNLVRLAWRTIGPAALPGYSLYTSCEPCAMCSGAIYWSGIGRVVFAMTEGRLAAITGSSPENPTMALPSRVVLASGQREIAVRGPALSEEAAAIHDGFWR</sequence>
<dbReference type="CDD" id="cd01285">
    <property type="entry name" value="nucleoside_deaminase"/>
    <property type="match status" value="1"/>
</dbReference>
<keyword evidence="6" id="KW-1185">Reference proteome</keyword>
<evidence type="ECO:0000256" key="3">
    <source>
        <dbReference type="SAM" id="MobiDB-lite"/>
    </source>
</evidence>
<gene>
    <name evidence="5" type="ORF">GCM10025866_07410</name>
</gene>
<dbReference type="Proteomes" id="UP001321498">
    <property type="component" value="Chromosome"/>
</dbReference>
<feature type="domain" description="CMP/dCMP-type deaminase" evidence="4">
    <location>
        <begin position="55"/>
        <end position="168"/>
    </location>
</feature>
<protein>
    <recommendedName>
        <fullName evidence="4">CMP/dCMP-type deaminase domain-containing protein</fullName>
    </recommendedName>
</protein>
<dbReference type="PANTHER" id="PTHR11079">
    <property type="entry name" value="CYTOSINE DEAMINASE FAMILY MEMBER"/>
    <property type="match status" value="1"/>
</dbReference>
<dbReference type="PROSITE" id="PS00903">
    <property type="entry name" value="CYT_DCMP_DEAMINASES_1"/>
    <property type="match status" value="1"/>
</dbReference>
<accession>A0ABM8G9F4</accession>
<feature type="region of interest" description="Disordered" evidence="3">
    <location>
        <begin position="21"/>
        <end position="49"/>
    </location>
</feature>
<feature type="compositionally biased region" description="Basic and acidic residues" evidence="3">
    <location>
        <begin position="40"/>
        <end position="49"/>
    </location>
</feature>
<reference evidence="6" key="1">
    <citation type="journal article" date="2019" name="Int. J. Syst. Evol. Microbiol.">
        <title>The Global Catalogue of Microorganisms (GCM) 10K type strain sequencing project: providing services to taxonomists for standard genome sequencing and annotation.</title>
        <authorList>
            <consortium name="The Broad Institute Genomics Platform"/>
            <consortium name="The Broad Institute Genome Sequencing Center for Infectious Disease"/>
            <person name="Wu L."/>
            <person name="Ma J."/>
        </authorList>
    </citation>
    <scope>NUCLEOTIDE SEQUENCE [LARGE SCALE GENOMIC DNA]</scope>
    <source>
        <strain evidence="6">NBRC 108725</strain>
    </source>
</reference>
<dbReference type="InterPro" id="IPR016193">
    <property type="entry name" value="Cytidine_deaminase-like"/>
</dbReference>
<evidence type="ECO:0000256" key="1">
    <source>
        <dbReference type="ARBA" id="ARBA00022723"/>
    </source>
</evidence>
<dbReference type="InterPro" id="IPR002125">
    <property type="entry name" value="CMP_dCMP_dom"/>
</dbReference>
<dbReference type="InterPro" id="IPR016192">
    <property type="entry name" value="APOBEC/CMP_deaminase_Zn-bd"/>
</dbReference>